<sequence length="172" mass="19057">LTAVGTTISGFALQFTSLRGMHSAVAVAQLGVMLLMSAGRAALRMKRLKREDNDLAQFPDTVTGHELDWLAIRLDQMQCNSQSDATATHGVDDTKIRCLWRFLGVPDDEQRITEKVSNSHRPEWKSPGRVLAYRTRLAVLSQAAKASPRSAASTEHFNIEMVEVRKLLVSLP</sequence>
<evidence type="ECO:0000313" key="3">
    <source>
        <dbReference type="Proteomes" id="UP001152130"/>
    </source>
</evidence>
<dbReference type="Proteomes" id="UP001152130">
    <property type="component" value="Unassembled WGS sequence"/>
</dbReference>
<keyword evidence="3" id="KW-1185">Reference proteome</keyword>
<feature type="non-terminal residue" evidence="2">
    <location>
        <position position="1"/>
    </location>
</feature>
<protein>
    <submittedName>
        <fullName evidence="2">Uncharacterized protein</fullName>
    </submittedName>
</protein>
<keyword evidence="1" id="KW-0472">Membrane</keyword>
<organism evidence="2 3">
    <name type="scientific">Fusarium irregulare</name>
    <dbReference type="NCBI Taxonomy" id="2494466"/>
    <lineage>
        <taxon>Eukaryota</taxon>
        <taxon>Fungi</taxon>
        <taxon>Dikarya</taxon>
        <taxon>Ascomycota</taxon>
        <taxon>Pezizomycotina</taxon>
        <taxon>Sordariomycetes</taxon>
        <taxon>Hypocreomycetidae</taxon>
        <taxon>Hypocreales</taxon>
        <taxon>Nectriaceae</taxon>
        <taxon>Fusarium</taxon>
        <taxon>Fusarium incarnatum-equiseti species complex</taxon>
    </lineage>
</organism>
<evidence type="ECO:0000256" key="1">
    <source>
        <dbReference type="SAM" id="Phobius"/>
    </source>
</evidence>
<dbReference type="AlphaFoldDB" id="A0A9W8PSY0"/>
<accession>A0A9W8PSY0</accession>
<evidence type="ECO:0000313" key="2">
    <source>
        <dbReference type="EMBL" id="KAJ4015550.1"/>
    </source>
</evidence>
<gene>
    <name evidence="2" type="ORF">NW766_005896</name>
</gene>
<reference evidence="2" key="1">
    <citation type="submission" date="2022-10" db="EMBL/GenBank/DDBJ databases">
        <title>Fusarium specimens isolated from Avocado Roots.</title>
        <authorList>
            <person name="Stajich J."/>
            <person name="Roper C."/>
            <person name="Heimlech-Rivalta G."/>
        </authorList>
    </citation>
    <scope>NUCLEOTIDE SEQUENCE</scope>
    <source>
        <strain evidence="2">CF00143</strain>
    </source>
</reference>
<dbReference type="EMBL" id="JAPDHF010000007">
    <property type="protein sequence ID" value="KAJ4015550.1"/>
    <property type="molecule type" value="Genomic_DNA"/>
</dbReference>
<keyword evidence="1" id="KW-1133">Transmembrane helix</keyword>
<feature type="transmembrane region" description="Helical" evidence="1">
    <location>
        <begin position="20"/>
        <end position="43"/>
    </location>
</feature>
<proteinExistence type="predicted"/>
<comment type="caution">
    <text evidence="2">The sequence shown here is derived from an EMBL/GenBank/DDBJ whole genome shotgun (WGS) entry which is preliminary data.</text>
</comment>
<keyword evidence="1" id="KW-0812">Transmembrane</keyword>
<name>A0A9W8PSY0_9HYPO</name>